<dbReference type="PANTHER" id="PTHR23074:SF17">
    <property type="entry name" value="FIDGETIN-LIKE PROTEIN 1"/>
    <property type="match status" value="1"/>
</dbReference>
<dbReference type="EMBL" id="JAHWGI010000981">
    <property type="protein sequence ID" value="KAK3919677.1"/>
    <property type="molecule type" value="Genomic_DNA"/>
</dbReference>
<evidence type="ECO:0000256" key="1">
    <source>
        <dbReference type="ARBA" id="ARBA00006914"/>
    </source>
</evidence>
<sequence>MDYLLQARKQQILRELRREKHTITEKEATDISASTDGYSGADLSQVCRNAAMGPIRSLDRDESLEFVTLDDVSITFKVEVQSSIP</sequence>
<comment type="caution">
    <text evidence="5">The sequence shown here is derived from an EMBL/GenBank/DDBJ whole genome shotgun (WGS) entry which is preliminary data.</text>
</comment>
<dbReference type="InterPro" id="IPR050304">
    <property type="entry name" value="MT-severing_AAA_ATPase"/>
</dbReference>
<evidence type="ECO:0000313" key="6">
    <source>
        <dbReference type="Proteomes" id="UP001219518"/>
    </source>
</evidence>
<comment type="similarity">
    <text evidence="1">Belongs to the AAA ATPase family.</text>
</comment>
<name>A0AAE1HEA6_9NEOP</name>
<reference evidence="5" key="2">
    <citation type="journal article" date="2023" name="BMC Genomics">
        <title>Pest status, molecular evolution, and epigenetic factors derived from the genome assembly of Frankliniella fusca, a thysanopteran phytovirus vector.</title>
        <authorList>
            <person name="Catto M.A."/>
            <person name="Labadie P.E."/>
            <person name="Jacobson A.L."/>
            <person name="Kennedy G.G."/>
            <person name="Srinivasan R."/>
            <person name="Hunt B.G."/>
        </authorList>
    </citation>
    <scope>NUCLEOTIDE SEQUENCE</scope>
    <source>
        <strain evidence="5">PL_HMW_Pooled</strain>
    </source>
</reference>
<evidence type="ECO:0000256" key="2">
    <source>
        <dbReference type="ARBA" id="ARBA00022741"/>
    </source>
</evidence>
<dbReference type="GO" id="GO:0005524">
    <property type="term" value="F:ATP binding"/>
    <property type="evidence" value="ECO:0007669"/>
    <property type="project" value="UniProtKB-KW"/>
</dbReference>
<dbReference type="Pfam" id="PF17862">
    <property type="entry name" value="AAA_lid_3"/>
    <property type="match status" value="1"/>
</dbReference>
<keyword evidence="6" id="KW-1185">Reference proteome</keyword>
<dbReference type="InterPro" id="IPR041569">
    <property type="entry name" value="AAA_lid_3"/>
</dbReference>
<proteinExistence type="inferred from homology"/>
<dbReference type="Gene3D" id="1.10.8.60">
    <property type="match status" value="1"/>
</dbReference>
<keyword evidence="3" id="KW-0067">ATP-binding</keyword>
<dbReference type="GO" id="GO:0016887">
    <property type="term" value="F:ATP hydrolysis activity"/>
    <property type="evidence" value="ECO:0007669"/>
    <property type="project" value="TreeGrafter"/>
</dbReference>
<accession>A0AAE1HEA6</accession>
<organism evidence="5 6">
    <name type="scientific">Frankliniella fusca</name>
    <dbReference type="NCBI Taxonomy" id="407009"/>
    <lineage>
        <taxon>Eukaryota</taxon>
        <taxon>Metazoa</taxon>
        <taxon>Ecdysozoa</taxon>
        <taxon>Arthropoda</taxon>
        <taxon>Hexapoda</taxon>
        <taxon>Insecta</taxon>
        <taxon>Pterygota</taxon>
        <taxon>Neoptera</taxon>
        <taxon>Paraneoptera</taxon>
        <taxon>Thysanoptera</taxon>
        <taxon>Terebrantia</taxon>
        <taxon>Thripoidea</taxon>
        <taxon>Thripidae</taxon>
        <taxon>Frankliniella</taxon>
    </lineage>
</organism>
<dbReference type="Proteomes" id="UP001219518">
    <property type="component" value="Unassembled WGS sequence"/>
</dbReference>
<dbReference type="FunFam" id="1.10.8.60:FF:000022">
    <property type="entry name" value="Fidgetin like 1"/>
    <property type="match status" value="1"/>
</dbReference>
<keyword evidence="2" id="KW-0547">Nucleotide-binding</keyword>
<feature type="domain" description="AAA ATPase AAA+ lid" evidence="4">
    <location>
        <begin position="30"/>
        <end position="59"/>
    </location>
</feature>
<evidence type="ECO:0000256" key="3">
    <source>
        <dbReference type="ARBA" id="ARBA00022840"/>
    </source>
</evidence>
<gene>
    <name evidence="5" type="ORF">KUF71_008804</name>
</gene>
<dbReference type="PANTHER" id="PTHR23074">
    <property type="entry name" value="AAA DOMAIN-CONTAINING"/>
    <property type="match status" value="1"/>
</dbReference>
<evidence type="ECO:0000259" key="4">
    <source>
        <dbReference type="Pfam" id="PF17862"/>
    </source>
</evidence>
<protein>
    <submittedName>
        <fullName evidence="5">Fidgetin-like protein 1</fullName>
    </submittedName>
</protein>
<evidence type="ECO:0000313" key="5">
    <source>
        <dbReference type="EMBL" id="KAK3919677.1"/>
    </source>
</evidence>
<reference evidence="5" key="1">
    <citation type="submission" date="2021-07" db="EMBL/GenBank/DDBJ databases">
        <authorList>
            <person name="Catto M.A."/>
            <person name="Jacobson A."/>
            <person name="Kennedy G."/>
            <person name="Labadie P."/>
            <person name="Hunt B.G."/>
            <person name="Srinivasan R."/>
        </authorList>
    </citation>
    <scope>NUCLEOTIDE SEQUENCE</scope>
    <source>
        <strain evidence="5">PL_HMW_Pooled</strain>
        <tissue evidence="5">Head</tissue>
    </source>
</reference>
<dbReference type="AlphaFoldDB" id="A0AAE1HEA6"/>